<evidence type="ECO:0000313" key="1">
    <source>
        <dbReference type="EMBL" id="KAJ7202653.1"/>
    </source>
</evidence>
<sequence length="259" mass="28474">MKQVGKEFRHLIMLANRPACSLADTIKSGKHARQRAKISDTKSSPSDSTIHKLKNKVAVALNAARARLAKATKIPEVVIMPVCKSNPPEPLLLQTAEAYIRFGPIRTRFNRRRSPLRSLSFVPEPASIEPAFHESPSAHAAFTHLFLSAYDSASSLDVDPNEDVYHSLEPFFFDVVPSLKSVVIEQLPVPITPTLVFPPVSALVLVDLHSNLPRVPHTAASAALKRSPPFRSRLCVKTSSDKENAGRCLKAPSVRPRRA</sequence>
<proteinExistence type="predicted"/>
<dbReference type="Proteomes" id="UP001219525">
    <property type="component" value="Unassembled WGS sequence"/>
</dbReference>
<keyword evidence="2" id="KW-1185">Reference proteome</keyword>
<dbReference type="EMBL" id="JARJCW010000054">
    <property type="protein sequence ID" value="KAJ7202653.1"/>
    <property type="molecule type" value="Genomic_DNA"/>
</dbReference>
<gene>
    <name evidence="1" type="ORF">GGX14DRAFT_463176</name>
</gene>
<accession>A0AAD6V5A2</accession>
<dbReference type="AlphaFoldDB" id="A0AAD6V5A2"/>
<comment type="caution">
    <text evidence="1">The sequence shown here is derived from an EMBL/GenBank/DDBJ whole genome shotgun (WGS) entry which is preliminary data.</text>
</comment>
<evidence type="ECO:0000313" key="2">
    <source>
        <dbReference type="Proteomes" id="UP001219525"/>
    </source>
</evidence>
<organism evidence="1 2">
    <name type="scientific">Mycena pura</name>
    <dbReference type="NCBI Taxonomy" id="153505"/>
    <lineage>
        <taxon>Eukaryota</taxon>
        <taxon>Fungi</taxon>
        <taxon>Dikarya</taxon>
        <taxon>Basidiomycota</taxon>
        <taxon>Agaricomycotina</taxon>
        <taxon>Agaricomycetes</taxon>
        <taxon>Agaricomycetidae</taxon>
        <taxon>Agaricales</taxon>
        <taxon>Marasmiineae</taxon>
        <taxon>Mycenaceae</taxon>
        <taxon>Mycena</taxon>
    </lineage>
</organism>
<name>A0AAD6V5A2_9AGAR</name>
<protein>
    <submittedName>
        <fullName evidence="1">Uncharacterized protein</fullName>
    </submittedName>
</protein>
<reference evidence="1" key="1">
    <citation type="submission" date="2023-03" db="EMBL/GenBank/DDBJ databases">
        <title>Massive genome expansion in bonnet fungi (Mycena s.s.) driven by repeated elements and novel gene families across ecological guilds.</title>
        <authorList>
            <consortium name="Lawrence Berkeley National Laboratory"/>
            <person name="Harder C.B."/>
            <person name="Miyauchi S."/>
            <person name="Viragh M."/>
            <person name="Kuo A."/>
            <person name="Thoen E."/>
            <person name="Andreopoulos B."/>
            <person name="Lu D."/>
            <person name="Skrede I."/>
            <person name="Drula E."/>
            <person name="Henrissat B."/>
            <person name="Morin E."/>
            <person name="Kohler A."/>
            <person name="Barry K."/>
            <person name="LaButti K."/>
            <person name="Morin E."/>
            <person name="Salamov A."/>
            <person name="Lipzen A."/>
            <person name="Mereny Z."/>
            <person name="Hegedus B."/>
            <person name="Baldrian P."/>
            <person name="Stursova M."/>
            <person name="Weitz H."/>
            <person name="Taylor A."/>
            <person name="Grigoriev I.V."/>
            <person name="Nagy L.G."/>
            <person name="Martin F."/>
            <person name="Kauserud H."/>
        </authorList>
    </citation>
    <scope>NUCLEOTIDE SEQUENCE</scope>
    <source>
        <strain evidence="1">9144</strain>
    </source>
</reference>